<dbReference type="Proteomes" id="UP000236333">
    <property type="component" value="Unassembled WGS sequence"/>
</dbReference>
<feature type="compositionally biased region" description="Low complexity" evidence="1">
    <location>
        <begin position="161"/>
        <end position="176"/>
    </location>
</feature>
<evidence type="ECO:0000313" key="3">
    <source>
        <dbReference type="Proteomes" id="UP000236333"/>
    </source>
</evidence>
<dbReference type="Gene3D" id="3.50.50.60">
    <property type="entry name" value="FAD/NAD(P)-binding domain"/>
    <property type="match status" value="1"/>
</dbReference>
<sequence>MAAAPAGAAKRVLIVGGVAGGASCAARLRRLDERAEITMFERGPYVSFANCGLPYYVGEVIKEQSSLLVANAAKFDRWFNVVVKENTEAELCYAPQYGSAKDPINLAGMVAANVLRGLHPLACWDELDLAALAEDPGAVLVDVREGWASRGDGTGGHSSGRRTGSTGGSRSSSTSGQAQPAN</sequence>
<accession>A0A2J7ZK80</accession>
<gene>
    <name evidence="2" type="ORF">TSOC_013490</name>
</gene>
<dbReference type="OrthoDB" id="432169at2759"/>
<proteinExistence type="predicted"/>
<organism evidence="2 3">
    <name type="scientific">Tetrabaena socialis</name>
    <dbReference type="NCBI Taxonomy" id="47790"/>
    <lineage>
        <taxon>Eukaryota</taxon>
        <taxon>Viridiplantae</taxon>
        <taxon>Chlorophyta</taxon>
        <taxon>core chlorophytes</taxon>
        <taxon>Chlorophyceae</taxon>
        <taxon>CS clade</taxon>
        <taxon>Chlamydomonadales</taxon>
        <taxon>Tetrabaenaceae</taxon>
        <taxon>Tetrabaena</taxon>
    </lineage>
</organism>
<comment type="caution">
    <text evidence="2">The sequence shown here is derived from an EMBL/GenBank/DDBJ whole genome shotgun (WGS) entry which is preliminary data.</text>
</comment>
<dbReference type="InterPro" id="IPR036188">
    <property type="entry name" value="FAD/NAD-bd_sf"/>
</dbReference>
<keyword evidence="3" id="KW-1185">Reference proteome</keyword>
<protein>
    <submittedName>
        <fullName evidence="2">Coenzyme A disulfide reductase</fullName>
    </submittedName>
</protein>
<name>A0A2J7ZK80_9CHLO</name>
<feature type="region of interest" description="Disordered" evidence="1">
    <location>
        <begin position="148"/>
        <end position="182"/>
    </location>
</feature>
<dbReference type="EMBL" id="PGGS01001235">
    <property type="protein sequence ID" value="PNH00673.1"/>
    <property type="molecule type" value="Genomic_DNA"/>
</dbReference>
<evidence type="ECO:0000313" key="2">
    <source>
        <dbReference type="EMBL" id="PNH00673.1"/>
    </source>
</evidence>
<reference evidence="2 3" key="1">
    <citation type="journal article" date="2017" name="Mol. Biol. Evol.">
        <title>The 4-celled Tetrabaena socialis nuclear genome reveals the essential components for genetic control of cell number at the origin of multicellularity in the volvocine lineage.</title>
        <authorList>
            <person name="Featherston J."/>
            <person name="Arakaki Y."/>
            <person name="Hanschen E.R."/>
            <person name="Ferris P.J."/>
            <person name="Michod R.E."/>
            <person name="Olson B.J.S.C."/>
            <person name="Nozaki H."/>
            <person name="Durand P.M."/>
        </authorList>
    </citation>
    <scope>NUCLEOTIDE SEQUENCE [LARGE SCALE GENOMIC DNA]</scope>
    <source>
        <strain evidence="2 3">NIES-571</strain>
    </source>
</reference>
<dbReference type="AlphaFoldDB" id="A0A2J7ZK80"/>
<evidence type="ECO:0000256" key="1">
    <source>
        <dbReference type="SAM" id="MobiDB-lite"/>
    </source>
</evidence>
<dbReference type="SUPFAM" id="SSF51905">
    <property type="entry name" value="FAD/NAD(P)-binding domain"/>
    <property type="match status" value="1"/>
</dbReference>